<accession>A0A6A4HI45</accession>
<dbReference type="Proteomes" id="UP000799118">
    <property type="component" value="Unassembled WGS sequence"/>
</dbReference>
<evidence type="ECO:0000313" key="2">
    <source>
        <dbReference type="Proteomes" id="UP000799118"/>
    </source>
</evidence>
<reference evidence="1" key="1">
    <citation type="journal article" date="2019" name="Environ. Microbiol.">
        <title>Fungal ecological strategies reflected in gene transcription - a case study of two litter decomposers.</title>
        <authorList>
            <person name="Barbi F."/>
            <person name="Kohler A."/>
            <person name="Barry K."/>
            <person name="Baskaran P."/>
            <person name="Daum C."/>
            <person name="Fauchery L."/>
            <person name="Ihrmark K."/>
            <person name="Kuo A."/>
            <person name="LaButti K."/>
            <person name="Lipzen A."/>
            <person name="Morin E."/>
            <person name="Grigoriev I.V."/>
            <person name="Henrissat B."/>
            <person name="Lindahl B."/>
            <person name="Martin F."/>
        </authorList>
    </citation>
    <scope>NUCLEOTIDE SEQUENCE</scope>
    <source>
        <strain evidence="1">JB14</strain>
    </source>
</reference>
<name>A0A6A4HI45_9AGAR</name>
<dbReference type="AlphaFoldDB" id="A0A6A4HI45"/>
<evidence type="ECO:0000313" key="1">
    <source>
        <dbReference type="EMBL" id="KAE9397623.1"/>
    </source>
</evidence>
<sequence>MPPSRTMKTHKKVHPYRRQKFLLQDEFDSGTKISSFDIEYAKWKFSFEIGVALNKAQTEDPHAMDTSA</sequence>
<organism evidence="1 2">
    <name type="scientific">Gymnopus androsaceus JB14</name>
    <dbReference type="NCBI Taxonomy" id="1447944"/>
    <lineage>
        <taxon>Eukaryota</taxon>
        <taxon>Fungi</taxon>
        <taxon>Dikarya</taxon>
        <taxon>Basidiomycota</taxon>
        <taxon>Agaricomycotina</taxon>
        <taxon>Agaricomycetes</taxon>
        <taxon>Agaricomycetidae</taxon>
        <taxon>Agaricales</taxon>
        <taxon>Marasmiineae</taxon>
        <taxon>Omphalotaceae</taxon>
        <taxon>Gymnopus</taxon>
    </lineage>
</organism>
<proteinExistence type="predicted"/>
<keyword evidence="2" id="KW-1185">Reference proteome</keyword>
<dbReference type="EMBL" id="ML769494">
    <property type="protein sequence ID" value="KAE9397623.1"/>
    <property type="molecule type" value="Genomic_DNA"/>
</dbReference>
<protein>
    <submittedName>
        <fullName evidence="1">Uncharacterized protein</fullName>
    </submittedName>
</protein>
<gene>
    <name evidence="1" type="ORF">BT96DRAFT_995582</name>
</gene>